<dbReference type="Gene3D" id="1.10.533.10">
    <property type="entry name" value="Death Domain, Fas"/>
    <property type="match status" value="1"/>
</dbReference>
<name>A0A8B6GL43_MYTGA</name>
<dbReference type="AlphaFoldDB" id="A0A8B6GL43"/>
<sequence>MDGQDVSDMKFAIQLNNLDFGKGEKFENLKYPSEMCRYLFKRNFYSEENITQFKDLMDIIGRHDLVTMLNVYRQGHNTETTCHACRNFINSKDEETGNGSEEDRIKV</sequence>
<dbReference type="EMBL" id="UYJE01008622">
    <property type="protein sequence ID" value="VDI65450.1"/>
    <property type="molecule type" value="Genomic_DNA"/>
</dbReference>
<organism evidence="2 3">
    <name type="scientific">Mytilus galloprovincialis</name>
    <name type="common">Mediterranean mussel</name>
    <dbReference type="NCBI Taxonomy" id="29158"/>
    <lineage>
        <taxon>Eukaryota</taxon>
        <taxon>Metazoa</taxon>
        <taxon>Spiralia</taxon>
        <taxon>Lophotrochozoa</taxon>
        <taxon>Mollusca</taxon>
        <taxon>Bivalvia</taxon>
        <taxon>Autobranchia</taxon>
        <taxon>Pteriomorphia</taxon>
        <taxon>Mytilida</taxon>
        <taxon>Mytiloidea</taxon>
        <taxon>Mytilidae</taxon>
        <taxon>Mytilinae</taxon>
        <taxon>Mytilus</taxon>
    </lineage>
</organism>
<dbReference type="PROSITE" id="PS50168">
    <property type="entry name" value="DED"/>
    <property type="match status" value="1"/>
</dbReference>
<dbReference type="Proteomes" id="UP000596742">
    <property type="component" value="Unassembled WGS sequence"/>
</dbReference>
<accession>A0A8B6GL43</accession>
<evidence type="ECO:0000259" key="1">
    <source>
        <dbReference type="PROSITE" id="PS50168"/>
    </source>
</evidence>
<dbReference type="InterPro" id="IPR001875">
    <property type="entry name" value="DED_dom"/>
</dbReference>
<keyword evidence="3" id="KW-1185">Reference proteome</keyword>
<dbReference type="GO" id="GO:0042981">
    <property type="term" value="P:regulation of apoptotic process"/>
    <property type="evidence" value="ECO:0007669"/>
    <property type="project" value="InterPro"/>
</dbReference>
<dbReference type="SUPFAM" id="SSF47986">
    <property type="entry name" value="DEATH domain"/>
    <property type="match status" value="1"/>
</dbReference>
<protein>
    <recommendedName>
        <fullName evidence="1">DED domain-containing protein</fullName>
    </recommendedName>
</protein>
<gene>
    <name evidence="2" type="ORF">MGAL_10B039330</name>
</gene>
<evidence type="ECO:0000313" key="2">
    <source>
        <dbReference type="EMBL" id="VDI65450.1"/>
    </source>
</evidence>
<reference evidence="2" key="1">
    <citation type="submission" date="2018-11" db="EMBL/GenBank/DDBJ databases">
        <authorList>
            <person name="Alioto T."/>
            <person name="Alioto T."/>
        </authorList>
    </citation>
    <scope>NUCLEOTIDE SEQUENCE</scope>
</reference>
<feature type="domain" description="DED" evidence="1">
    <location>
        <begin position="1"/>
        <end position="71"/>
    </location>
</feature>
<evidence type="ECO:0000313" key="3">
    <source>
        <dbReference type="Proteomes" id="UP000596742"/>
    </source>
</evidence>
<proteinExistence type="predicted"/>
<dbReference type="InterPro" id="IPR011029">
    <property type="entry name" value="DEATH-like_dom_sf"/>
</dbReference>
<comment type="caution">
    <text evidence="2">The sequence shown here is derived from an EMBL/GenBank/DDBJ whole genome shotgun (WGS) entry which is preliminary data.</text>
</comment>